<evidence type="ECO:0000256" key="17">
    <source>
        <dbReference type="ARBA" id="ARBA00038923"/>
    </source>
</evidence>
<comment type="pathway">
    <text evidence="15">Phospholipid metabolism.</text>
</comment>
<dbReference type="EC" id="2.3.1.23" evidence="16"/>
<gene>
    <name evidence="20" type="primary">Lpcat3</name>
    <name evidence="22" type="synonym">Lpcat3_1</name>
    <name evidence="20" type="ORF">CM83_47833</name>
    <name evidence="22" type="ORF">g.71121</name>
</gene>
<reference evidence="21" key="3">
    <citation type="submission" date="2014-09" db="EMBL/GenBank/DDBJ databases">
        <authorList>
            <person name="Magalhaes I.L.F."/>
            <person name="Oliveira U."/>
            <person name="Santos F.R."/>
            <person name="Vidigal T.H.D.A."/>
            <person name="Brescovit A.D."/>
            <person name="Santos A.J."/>
        </authorList>
    </citation>
    <scope>NUCLEOTIDE SEQUENCE</scope>
</reference>
<evidence type="ECO:0000256" key="18">
    <source>
        <dbReference type="ARBA" id="ARBA00039721"/>
    </source>
</evidence>
<dbReference type="InterPro" id="IPR004299">
    <property type="entry name" value="MBOAT_fam"/>
</dbReference>
<evidence type="ECO:0000256" key="12">
    <source>
        <dbReference type="ARBA" id="ARBA00023209"/>
    </source>
</evidence>
<evidence type="ECO:0000256" key="4">
    <source>
        <dbReference type="ARBA" id="ARBA00010323"/>
    </source>
</evidence>
<evidence type="ECO:0000256" key="7">
    <source>
        <dbReference type="ARBA" id="ARBA00022692"/>
    </source>
</evidence>
<evidence type="ECO:0000313" key="21">
    <source>
        <dbReference type="EMBL" id="JAG57357.1"/>
    </source>
</evidence>
<dbReference type="EMBL" id="GDHC01002671">
    <property type="protein sequence ID" value="JAQ15958.1"/>
    <property type="molecule type" value="Transcribed_RNA"/>
</dbReference>
<keyword evidence="9 19" id="KW-1133">Transmembrane helix</keyword>
<feature type="transmembrane region" description="Helical" evidence="19">
    <location>
        <begin position="82"/>
        <end position="111"/>
    </location>
</feature>
<feature type="transmembrane region" description="Helical" evidence="19">
    <location>
        <begin position="406"/>
        <end position="426"/>
    </location>
</feature>
<evidence type="ECO:0000256" key="8">
    <source>
        <dbReference type="ARBA" id="ARBA00022824"/>
    </source>
</evidence>
<dbReference type="GO" id="GO:0005783">
    <property type="term" value="C:endoplasmic reticulum"/>
    <property type="evidence" value="ECO:0007669"/>
    <property type="project" value="UniProtKB-SubCell"/>
</dbReference>
<reference evidence="22" key="4">
    <citation type="journal article" date="2016" name="Gigascience">
        <title>De novo construction of an expanded transcriptome assembly for the western tarnished plant bug, Lygus hesperus.</title>
        <authorList>
            <person name="Tassone E.E."/>
            <person name="Geib S.M."/>
            <person name="Hall B."/>
            <person name="Fabrick J.A."/>
            <person name="Brent C.S."/>
            <person name="Hull J.J."/>
        </authorList>
    </citation>
    <scope>NUCLEOTIDE SEQUENCE</scope>
</reference>
<comment type="pathway">
    <text evidence="3">Lipid metabolism; phospholipid metabolism.</text>
</comment>
<reference evidence="20" key="1">
    <citation type="journal article" date="2014" name="PLoS ONE">
        <title>Transcriptome-Based Identification of ABC Transporters in the Western Tarnished Plant Bug Lygus hesperus.</title>
        <authorList>
            <person name="Hull J.J."/>
            <person name="Chaney K."/>
            <person name="Geib S.M."/>
            <person name="Fabrick J.A."/>
            <person name="Brent C.S."/>
            <person name="Walsh D."/>
            <person name="Lavine L.C."/>
        </authorList>
    </citation>
    <scope>NUCLEOTIDE SEQUENCE</scope>
</reference>
<dbReference type="GO" id="GO:0071617">
    <property type="term" value="F:lysophospholipid acyltransferase activity"/>
    <property type="evidence" value="ECO:0007669"/>
    <property type="project" value="TreeGrafter"/>
</dbReference>
<comment type="subcellular location">
    <subcellularLocation>
        <location evidence="2">Endoplasmic reticulum</location>
    </subcellularLocation>
    <subcellularLocation>
        <location evidence="1">Membrane</location>
        <topology evidence="1">Multi-pass membrane protein</topology>
    </subcellularLocation>
</comment>
<evidence type="ECO:0000256" key="10">
    <source>
        <dbReference type="ARBA" id="ARBA00023098"/>
    </source>
</evidence>
<keyword evidence="6 20" id="KW-0808">Transferase</keyword>
<evidence type="ECO:0000256" key="3">
    <source>
        <dbReference type="ARBA" id="ARBA00005074"/>
    </source>
</evidence>
<evidence type="ECO:0000256" key="1">
    <source>
        <dbReference type="ARBA" id="ARBA00004141"/>
    </source>
</evidence>
<dbReference type="GO" id="GO:0047184">
    <property type="term" value="F:1-acylglycerophosphocholine O-acyltransferase activity"/>
    <property type="evidence" value="ECO:0007669"/>
    <property type="project" value="UniProtKB-EC"/>
</dbReference>
<evidence type="ECO:0000256" key="2">
    <source>
        <dbReference type="ARBA" id="ARBA00004240"/>
    </source>
</evidence>
<feature type="transmembrane region" description="Helical" evidence="19">
    <location>
        <begin position="53"/>
        <end position="70"/>
    </location>
</feature>
<evidence type="ECO:0000256" key="19">
    <source>
        <dbReference type="SAM" id="Phobius"/>
    </source>
</evidence>
<reference evidence="20" key="2">
    <citation type="submission" date="2014-07" db="EMBL/GenBank/DDBJ databases">
        <authorList>
            <person name="Hull J."/>
        </authorList>
    </citation>
    <scope>NUCLEOTIDE SEQUENCE</scope>
</reference>
<keyword evidence="13" id="KW-1208">Phospholipid metabolism</keyword>
<dbReference type="GO" id="GO:0016020">
    <property type="term" value="C:membrane"/>
    <property type="evidence" value="ECO:0007669"/>
    <property type="project" value="UniProtKB-SubCell"/>
</dbReference>
<proteinExistence type="inferred from homology"/>
<evidence type="ECO:0000256" key="11">
    <source>
        <dbReference type="ARBA" id="ARBA00023136"/>
    </source>
</evidence>
<comment type="similarity">
    <text evidence="4">Belongs to the membrane-bound acyltransferase family.</text>
</comment>
<accession>A0A0A9ZAQ7</accession>
<dbReference type="Pfam" id="PF03062">
    <property type="entry name" value="MBOAT"/>
    <property type="match status" value="1"/>
</dbReference>
<keyword evidence="12" id="KW-0594">Phospholipid biosynthesis</keyword>
<organism evidence="20">
    <name type="scientific">Lygus hesperus</name>
    <name type="common">Western plant bug</name>
    <dbReference type="NCBI Taxonomy" id="30085"/>
    <lineage>
        <taxon>Eukaryota</taxon>
        <taxon>Metazoa</taxon>
        <taxon>Ecdysozoa</taxon>
        <taxon>Arthropoda</taxon>
        <taxon>Hexapoda</taxon>
        <taxon>Insecta</taxon>
        <taxon>Pterygota</taxon>
        <taxon>Neoptera</taxon>
        <taxon>Paraneoptera</taxon>
        <taxon>Hemiptera</taxon>
        <taxon>Heteroptera</taxon>
        <taxon>Panheteroptera</taxon>
        <taxon>Cimicomorpha</taxon>
        <taxon>Miridae</taxon>
        <taxon>Mirini</taxon>
        <taxon>Lygus</taxon>
    </lineage>
</organism>
<dbReference type="EC" id="2.3.1.n6" evidence="17"/>
<dbReference type="GO" id="GO:0006656">
    <property type="term" value="P:phosphatidylcholine biosynthetic process"/>
    <property type="evidence" value="ECO:0007669"/>
    <property type="project" value="TreeGrafter"/>
</dbReference>
<dbReference type="AlphaFoldDB" id="A0A0A9ZAQ7"/>
<feature type="transmembrane region" description="Helical" evidence="19">
    <location>
        <begin position="345"/>
        <end position="361"/>
    </location>
</feature>
<dbReference type="PANTHER" id="PTHR13906">
    <property type="entry name" value="PORCUPINE"/>
    <property type="match status" value="1"/>
</dbReference>
<dbReference type="EMBL" id="GBHO01001247">
    <property type="protein sequence ID" value="JAG42357.1"/>
    <property type="molecule type" value="Transcribed_RNA"/>
</dbReference>
<evidence type="ECO:0000313" key="22">
    <source>
        <dbReference type="EMBL" id="JAQ15958.1"/>
    </source>
</evidence>
<evidence type="ECO:0000256" key="13">
    <source>
        <dbReference type="ARBA" id="ARBA00023264"/>
    </source>
</evidence>
<evidence type="ECO:0000256" key="15">
    <source>
        <dbReference type="ARBA" id="ARBA00025707"/>
    </source>
</evidence>
<evidence type="ECO:0000256" key="6">
    <source>
        <dbReference type="ARBA" id="ARBA00022679"/>
    </source>
</evidence>
<keyword evidence="5" id="KW-0444">Lipid biosynthesis</keyword>
<evidence type="ECO:0000256" key="16">
    <source>
        <dbReference type="ARBA" id="ARBA00026120"/>
    </source>
</evidence>
<keyword evidence="11 19" id="KW-0472">Membrane</keyword>
<dbReference type="GO" id="GO:0030258">
    <property type="term" value="P:lipid modification"/>
    <property type="evidence" value="ECO:0007669"/>
    <property type="project" value="TreeGrafter"/>
</dbReference>
<dbReference type="EMBL" id="GBRD01008464">
    <property type="protein sequence ID" value="JAG57357.1"/>
    <property type="molecule type" value="Transcribed_RNA"/>
</dbReference>
<evidence type="ECO:0000256" key="5">
    <source>
        <dbReference type="ARBA" id="ARBA00022516"/>
    </source>
</evidence>
<dbReference type="InterPro" id="IPR049941">
    <property type="entry name" value="LPLAT_7/PORCN-like"/>
</dbReference>
<keyword evidence="10" id="KW-0443">Lipid metabolism</keyword>
<feature type="transmembrane region" description="Helical" evidence="19">
    <location>
        <begin position="21"/>
        <end position="41"/>
    </location>
</feature>
<evidence type="ECO:0000256" key="9">
    <source>
        <dbReference type="ARBA" id="ARBA00022989"/>
    </source>
</evidence>
<evidence type="ECO:0000313" key="20">
    <source>
        <dbReference type="EMBL" id="JAG42357.1"/>
    </source>
</evidence>
<dbReference type="PANTHER" id="PTHR13906:SF14">
    <property type="entry name" value="LYSOPHOSPHOLIPID ACYLTRANSFERASE 5"/>
    <property type="match status" value="1"/>
</dbReference>
<protein>
    <recommendedName>
        <fullName evidence="18">Lysophospholipid acyltransferase 5</fullName>
        <ecNumber evidence="16">2.3.1.23</ecNumber>
        <ecNumber evidence="17">2.3.1.n6</ecNumber>
    </recommendedName>
</protein>
<evidence type="ECO:0000256" key="14">
    <source>
        <dbReference type="ARBA" id="ARBA00023315"/>
    </source>
</evidence>
<keyword evidence="8" id="KW-0256">Endoplasmic reticulum</keyword>
<keyword evidence="14 20" id="KW-0012">Acyltransferase</keyword>
<name>A0A0A9ZAQ7_LYGHE</name>
<keyword evidence="7 19" id="KW-0812">Transmembrane</keyword>
<sequence>MEESLLENSSFLKSIGDSVGIGEPALKLLLSILFGYPIAIVHRHFLTKQPPEIQHVFIISCGLLLGFYNFGIEFLHSTANMLFIYVLLKTIGGTVHSVVIALIFNLFYLLIGYYYTSTESYDIVWTMPHCILTLRLTGLAFDLYDGSLPEDKLNKDQKLNRLRELPSLLEIAGYTYFPTSFLVGPQFPMRKYKEFIAGRMKGPTETSAHNISPATRRFLLGCLYAGMHTFGNSYYPEEYLYSDEYAAVPLWKRIVELGIWGHFVLYKYISIWLFTEGSCILIGIAYNGQDARGNSKWDGCANVDLWLFETAQNFHSDYIRSFNINTNTWMMQYIYKRLRFLGNKYYSQLGVLLYLALWHGLHSGYYMCFFMEFISVFMEKDFENVVKRNEVFADRLQDPVASNLKWVVLKIYTLIFMGPCILPLAVLKFDKWWLVYSRTYFFSQIIWGGWIIYKPLVKKLLPPRRDRRE</sequence>
<feature type="transmembrane region" description="Helical" evidence="19">
    <location>
        <begin position="433"/>
        <end position="453"/>
    </location>
</feature>